<reference evidence="2" key="2">
    <citation type="submission" date="2018-07" db="EMBL/GenBank/DDBJ databases">
        <authorList>
            <person name="Quirk P.G."/>
            <person name="Krulwich T.A."/>
        </authorList>
    </citation>
    <scope>NUCLEOTIDE SEQUENCE</scope>
</reference>
<organism evidence="1">
    <name type="scientific">Culicoides sonorensis</name>
    <name type="common">Biting midge</name>
    <dbReference type="NCBI Taxonomy" id="179676"/>
    <lineage>
        <taxon>Eukaryota</taxon>
        <taxon>Metazoa</taxon>
        <taxon>Ecdysozoa</taxon>
        <taxon>Arthropoda</taxon>
        <taxon>Hexapoda</taxon>
        <taxon>Insecta</taxon>
        <taxon>Pterygota</taxon>
        <taxon>Neoptera</taxon>
        <taxon>Endopterygota</taxon>
        <taxon>Diptera</taxon>
        <taxon>Nematocera</taxon>
        <taxon>Chironomoidea</taxon>
        <taxon>Ceratopogonidae</taxon>
        <taxon>Ceratopogoninae</taxon>
        <taxon>Culicoides</taxon>
        <taxon>Monoculicoides</taxon>
    </lineage>
</organism>
<protein>
    <submittedName>
        <fullName evidence="1">CSON014417 protein</fullName>
    </submittedName>
</protein>
<proteinExistence type="predicted"/>
<evidence type="ECO:0000313" key="2">
    <source>
        <dbReference type="EMBL" id="SSX17475.1"/>
    </source>
</evidence>
<accession>A0A336JX68</accession>
<evidence type="ECO:0000313" key="1">
    <source>
        <dbReference type="EMBL" id="SSW97089.1"/>
    </source>
</evidence>
<sequence length="18" mass="2228">MTRNEFSIFEKNALSRHF</sequence>
<gene>
    <name evidence="1" type="primary">CSON014417</name>
</gene>
<name>A0A336JX68_CULSO</name>
<dbReference type="AlphaFoldDB" id="A0A336JX68"/>
<dbReference type="EMBL" id="UFQT01000007">
    <property type="protein sequence ID" value="SSX17475.1"/>
    <property type="molecule type" value="Genomic_DNA"/>
</dbReference>
<dbReference type="VEuPathDB" id="VectorBase:CSON014417"/>
<dbReference type="EMBL" id="UFQS01000007">
    <property type="protein sequence ID" value="SSW97089.1"/>
    <property type="molecule type" value="Genomic_DNA"/>
</dbReference>
<reference evidence="1" key="1">
    <citation type="submission" date="2018-04" db="EMBL/GenBank/DDBJ databases">
        <authorList>
            <person name="Go L.Y."/>
            <person name="Mitchell J.A."/>
        </authorList>
    </citation>
    <scope>NUCLEOTIDE SEQUENCE</scope>
    <source>
        <tissue evidence="1">Whole organism</tissue>
    </source>
</reference>